<keyword evidence="1" id="KW-0732">Signal</keyword>
<evidence type="ECO:0000313" key="2">
    <source>
        <dbReference type="EMBL" id="KAJ9596423.1"/>
    </source>
</evidence>
<sequence>LLLVFLLVFRCCSYFCSVAAQLLLKKEENWKKHYKLQSWTLTSDYSPEIAARICEVLNDDGTANMHISPLIKPHIKEERRKLEEALQTAEMLLVFLLVFRCCS</sequence>
<dbReference type="AlphaFoldDB" id="A0AAD8AEG7"/>
<evidence type="ECO:0000313" key="3">
    <source>
        <dbReference type="Proteomes" id="UP001233999"/>
    </source>
</evidence>
<feature type="non-terminal residue" evidence="2">
    <location>
        <position position="103"/>
    </location>
</feature>
<gene>
    <name evidence="2" type="ORF">L9F63_012541</name>
</gene>
<name>A0AAD8AEG7_DIPPU</name>
<reference evidence="2" key="2">
    <citation type="submission" date="2023-05" db="EMBL/GenBank/DDBJ databases">
        <authorList>
            <person name="Fouks B."/>
        </authorList>
    </citation>
    <scope>NUCLEOTIDE SEQUENCE</scope>
    <source>
        <strain evidence="2">Stay&amp;Tobe</strain>
        <tissue evidence="2">Testes</tissue>
    </source>
</reference>
<feature type="chain" id="PRO_5042077069" evidence="1">
    <location>
        <begin position="21"/>
        <end position="103"/>
    </location>
</feature>
<organism evidence="2 3">
    <name type="scientific">Diploptera punctata</name>
    <name type="common">Pacific beetle cockroach</name>
    <dbReference type="NCBI Taxonomy" id="6984"/>
    <lineage>
        <taxon>Eukaryota</taxon>
        <taxon>Metazoa</taxon>
        <taxon>Ecdysozoa</taxon>
        <taxon>Arthropoda</taxon>
        <taxon>Hexapoda</taxon>
        <taxon>Insecta</taxon>
        <taxon>Pterygota</taxon>
        <taxon>Neoptera</taxon>
        <taxon>Polyneoptera</taxon>
        <taxon>Dictyoptera</taxon>
        <taxon>Blattodea</taxon>
        <taxon>Blaberoidea</taxon>
        <taxon>Blaberidae</taxon>
        <taxon>Diplopterinae</taxon>
        <taxon>Diploptera</taxon>
    </lineage>
</organism>
<feature type="non-terminal residue" evidence="2">
    <location>
        <position position="1"/>
    </location>
</feature>
<reference evidence="2" key="1">
    <citation type="journal article" date="2023" name="IScience">
        <title>Live-bearing cockroach genome reveals convergent evolutionary mechanisms linked to viviparity in insects and beyond.</title>
        <authorList>
            <person name="Fouks B."/>
            <person name="Harrison M.C."/>
            <person name="Mikhailova A.A."/>
            <person name="Marchal E."/>
            <person name="English S."/>
            <person name="Carruthers M."/>
            <person name="Jennings E.C."/>
            <person name="Chiamaka E.L."/>
            <person name="Frigard R.A."/>
            <person name="Pippel M."/>
            <person name="Attardo G.M."/>
            <person name="Benoit J.B."/>
            <person name="Bornberg-Bauer E."/>
            <person name="Tobe S.S."/>
        </authorList>
    </citation>
    <scope>NUCLEOTIDE SEQUENCE</scope>
    <source>
        <strain evidence="2">Stay&amp;Tobe</strain>
    </source>
</reference>
<feature type="signal peptide" evidence="1">
    <location>
        <begin position="1"/>
        <end position="20"/>
    </location>
</feature>
<evidence type="ECO:0000256" key="1">
    <source>
        <dbReference type="SAM" id="SignalP"/>
    </source>
</evidence>
<dbReference type="Proteomes" id="UP001233999">
    <property type="component" value="Unassembled WGS sequence"/>
</dbReference>
<dbReference type="EMBL" id="JASPKZ010001989">
    <property type="protein sequence ID" value="KAJ9596423.1"/>
    <property type="molecule type" value="Genomic_DNA"/>
</dbReference>
<protein>
    <submittedName>
        <fullName evidence="2">Uncharacterized protein</fullName>
    </submittedName>
</protein>
<accession>A0AAD8AEG7</accession>
<comment type="caution">
    <text evidence="2">The sequence shown here is derived from an EMBL/GenBank/DDBJ whole genome shotgun (WGS) entry which is preliminary data.</text>
</comment>
<keyword evidence="3" id="KW-1185">Reference proteome</keyword>
<proteinExistence type="predicted"/>